<keyword evidence="2" id="KW-0732">Signal</keyword>
<feature type="signal peptide" evidence="2">
    <location>
        <begin position="1"/>
        <end position="42"/>
    </location>
</feature>
<evidence type="ECO:0000256" key="2">
    <source>
        <dbReference type="SAM" id="SignalP"/>
    </source>
</evidence>
<evidence type="ECO:0008006" key="5">
    <source>
        <dbReference type="Google" id="ProtNLM"/>
    </source>
</evidence>
<keyword evidence="4" id="KW-1185">Reference proteome</keyword>
<dbReference type="Proteomes" id="UP000655287">
    <property type="component" value="Unassembled WGS sequence"/>
</dbReference>
<proteinExistence type="predicted"/>
<feature type="chain" id="PRO_5038057426" description="Lipoprotein with Yx(FWY)xxD motif" evidence="2">
    <location>
        <begin position="43"/>
        <end position="192"/>
    </location>
</feature>
<reference evidence="3" key="1">
    <citation type="submission" date="2021-01" db="EMBL/GenBank/DDBJ databases">
        <title>Whole genome shotgun sequence of Sphaerisporangium rufum NBRC 109079.</title>
        <authorList>
            <person name="Komaki H."/>
            <person name="Tamura T."/>
        </authorList>
    </citation>
    <scope>NUCLEOTIDE SEQUENCE</scope>
    <source>
        <strain evidence="3">NBRC 109079</strain>
    </source>
</reference>
<evidence type="ECO:0000256" key="1">
    <source>
        <dbReference type="SAM" id="MobiDB-lite"/>
    </source>
</evidence>
<sequence>MGRPARVAGPGAAAPPAMPAGMPAAMPAAMLAVMLAAMAGCAAGCAAGGTGDAAGAGPTTVLSRPAAPPGPGLFVVNSQPLGGPIVIDGQGYLMYRYDRDGAAPPRSACTGACAAEWPPVRAGDLARLRVAGIDRGKLGVLRRPDGIGQLTLAGHPLYGRRADRLPGDTSGHGRDGWFAVSPAGARAGRPPG</sequence>
<protein>
    <recommendedName>
        <fullName evidence="5">Lipoprotein with Yx(FWY)xxD motif</fullName>
    </recommendedName>
</protein>
<dbReference type="PANTHER" id="PTHR39335">
    <property type="entry name" value="BLL4220 PROTEIN"/>
    <property type="match status" value="1"/>
</dbReference>
<dbReference type="Pfam" id="PF03640">
    <property type="entry name" value="Lipoprotein_15"/>
    <property type="match status" value="1"/>
</dbReference>
<evidence type="ECO:0000313" key="3">
    <source>
        <dbReference type="EMBL" id="GII78093.1"/>
    </source>
</evidence>
<dbReference type="PANTHER" id="PTHR39335:SF1">
    <property type="entry name" value="BLL4220 PROTEIN"/>
    <property type="match status" value="1"/>
</dbReference>
<evidence type="ECO:0000313" key="4">
    <source>
        <dbReference type="Proteomes" id="UP000655287"/>
    </source>
</evidence>
<organism evidence="3 4">
    <name type="scientific">Sphaerisporangium rufum</name>
    <dbReference type="NCBI Taxonomy" id="1381558"/>
    <lineage>
        <taxon>Bacteria</taxon>
        <taxon>Bacillati</taxon>
        <taxon>Actinomycetota</taxon>
        <taxon>Actinomycetes</taxon>
        <taxon>Streptosporangiales</taxon>
        <taxon>Streptosporangiaceae</taxon>
        <taxon>Sphaerisporangium</taxon>
    </lineage>
</organism>
<feature type="compositionally biased region" description="Basic and acidic residues" evidence="1">
    <location>
        <begin position="166"/>
        <end position="175"/>
    </location>
</feature>
<dbReference type="EMBL" id="BOOU01000044">
    <property type="protein sequence ID" value="GII78093.1"/>
    <property type="molecule type" value="Genomic_DNA"/>
</dbReference>
<dbReference type="GO" id="GO:0043448">
    <property type="term" value="P:alkane catabolic process"/>
    <property type="evidence" value="ECO:0007669"/>
    <property type="project" value="TreeGrafter"/>
</dbReference>
<gene>
    <name evidence="3" type="ORF">Sru01_30750</name>
</gene>
<feature type="region of interest" description="Disordered" evidence="1">
    <location>
        <begin position="166"/>
        <end position="192"/>
    </location>
</feature>
<name>A0A919R2F5_9ACTN</name>
<accession>A0A919R2F5</accession>
<comment type="caution">
    <text evidence="3">The sequence shown here is derived from an EMBL/GenBank/DDBJ whole genome shotgun (WGS) entry which is preliminary data.</text>
</comment>
<dbReference type="InterPro" id="IPR005297">
    <property type="entry name" value="Lipoprotein_repeat"/>
</dbReference>
<dbReference type="AlphaFoldDB" id="A0A919R2F5"/>